<dbReference type="PANTHER" id="PTHR30086">
    <property type="entry name" value="ARGININE EXPORTER PROTEIN ARGO"/>
    <property type="match status" value="1"/>
</dbReference>
<dbReference type="PIRSF" id="PIRSF006324">
    <property type="entry name" value="LeuE"/>
    <property type="match status" value="1"/>
</dbReference>
<keyword evidence="3" id="KW-0812">Transmembrane</keyword>
<accession>U1UV91</accession>
<evidence type="ECO:0000256" key="3">
    <source>
        <dbReference type="ARBA" id="ARBA00022692"/>
    </source>
</evidence>
<keyword evidence="5" id="KW-0472">Membrane</keyword>
<evidence type="ECO:0000256" key="5">
    <source>
        <dbReference type="ARBA" id="ARBA00023136"/>
    </source>
</evidence>
<evidence type="ECO:0000256" key="1">
    <source>
        <dbReference type="ARBA" id="ARBA00004651"/>
    </source>
</evidence>
<accession>A0A1I0ZCQ2</accession>
<keyword evidence="4" id="KW-1133">Transmembrane helix</keyword>
<dbReference type="AlphaFoldDB" id="U1UV91"/>
<comment type="subcellular location">
    <subcellularLocation>
        <location evidence="1">Cell membrane</location>
        <topology evidence="1">Multi-pass membrane protein</topology>
    </subcellularLocation>
</comment>
<protein>
    <submittedName>
        <fullName evidence="6">Lysine transporter LysE</fullName>
    </submittedName>
</protein>
<comment type="caution">
    <text evidence="6">The sequence shown here is derived from an EMBL/GenBank/DDBJ whole genome shotgun (WGS) entry which is preliminary data.</text>
</comment>
<dbReference type="GO" id="GO:0005886">
    <property type="term" value="C:plasma membrane"/>
    <property type="evidence" value="ECO:0007669"/>
    <property type="project" value="UniProtKB-SubCell"/>
</dbReference>
<dbReference type="Pfam" id="PF01810">
    <property type="entry name" value="LysE"/>
    <property type="match status" value="1"/>
</dbReference>
<evidence type="ECO:0000313" key="6">
    <source>
        <dbReference type="EMBL" id="ERH60233.1"/>
    </source>
</evidence>
<reference evidence="6 7" key="1">
    <citation type="submission" date="2013-08" db="EMBL/GenBank/DDBJ databases">
        <title>Biodegradation of aromatic compounds in biofilm forming Pseudomonas isolated from sewage sludge.</title>
        <authorList>
            <person name="Qureshi A."/>
            <person name="Ghosh S."/>
            <person name="Khardenavis A.A."/>
            <person name="Kapley A."/>
            <person name="Purohit H.J."/>
        </authorList>
    </citation>
    <scope>NUCLEOTIDE SEQUENCE [LARGE SCALE GENOMIC DNA]</scope>
    <source>
        <strain evidence="6 7">EGD-AQ6</strain>
    </source>
</reference>
<dbReference type="PATRIC" id="fig|1390371.3.peg.1396"/>
<evidence type="ECO:0000256" key="4">
    <source>
        <dbReference type="ARBA" id="ARBA00022989"/>
    </source>
</evidence>
<organism evidence="6 7">
    <name type="scientific">Pseudomonas simiae</name>
    <dbReference type="NCBI Taxonomy" id="321846"/>
    <lineage>
        <taxon>Bacteria</taxon>
        <taxon>Pseudomonadati</taxon>
        <taxon>Pseudomonadota</taxon>
        <taxon>Gammaproteobacteria</taxon>
        <taxon>Pseudomonadales</taxon>
        <taxon>Pseudomonadaceae</taxon>
        <taxon>Pseudomonas</taxon>
    </lineage>
</organism>
<name>U1UV91_9PSED</name>
<gene>
    <name evidence="6" type="ORF">O204_20310</name>
</gene>
<dbReference type="GO" id="GO:0015171">
    <property type="term" value="F:amino acid transmembrane transporter activity"/>
    <property type="evidence" value="ECO:0007669"/>
    <property type="project" value="TreeGrafter"/>
</dbReference>
<dbReference type="InterPro" id="IPR001123">
    <property type="entry name" value="LeuE-type"/>
</dbReference>
<evidence type="ECO:0000256" key="2">
    <source>
        <dbReference type="ARBA" id="ARBA00022475"/>
    </source>
</evidence>
<dbReference type="EMBL" id="AVQG01000006">
    <property type="protein sequence ID" value="ERH60233.1"/>
    <property type="molecule type" value="Genomic_DNA"/>
</dbReference>
<keyword evidence="2" id="KW-1003">Cell membrane</keyword>
<evidence type="ECO:0000313" key="7">
    <source>
        <dbReference type="Proteomes" id="UP000016504"/>
    </source>
</evidence>
<dbReference type="Proteomes" id="UP000016504">
    <property type="component" value="Unassembled WGS sequence"/>
</dbReference>
<proteinExistence type="predicted"/>
<dbReference type="PANTHER" id="PTHR30086:SF20">
    <property type="entry name" value="ARGININE EXPORTER PROTEIN ARGO-RELATED"/>
    <property type="match status" value="1"/>
</dbReference>
<sequence>MAELYMAELWLFLVALSVAYLLPGPDMILLLQTGARQGKALALTTAIGLGLARACHVALAGMGLATLFKVAPWTFDVVRLGGAAYLLWLGIQCLRASMLPPLDMANTPLAAHAWRAAFQRGLLTNLLNPKALLFCSVLLPQFINPQAGPVAAQFALLGVILVAVGFVFDCCYALTGARIGQWLARNRSAQRMQQWLFGSLLIGFAVRLTFVQHA</sequence>